<feature type="transmembrane region" description="Helical" evidence="1">
    <location>
        <begin position="334"/>
        <end position="352"/>
    </location>
</feature>
<evidence type="ECO:0000256" key="1">
    <source>
        <dbReference type="SAM" id="Phobius"/>
    </source>
</evidence>
<sequence length="476" mass="54385">MGKRPDLKKNDITIFSLSFLYLFCLSLLQYSTLQIEWHDSGLILYALATPDSVGHLWSYEYNLPFLAEHQSFLLEILSLFFKFIPYLEVWLFFQCLVIAGGVALINRYIDSILNDTVISGIISIAFLLNPYVTHSHLYPHFEILWIPLLSAFLIFSQKGDRNAAIVFLILSLSVKEDGWIYGLACCWISFGRTPKKDLLIYILIISLYSLAILFIAVPYFFPDRVPHFASKWGKTQGELFTDMALHPISYLRLLISGQSKYLLLSVLGLPLLSTWRILPALGVSLLWMSSVSLDRAFLSFYFGLPSILLYYFTVPFAVLSLSRISERFGWSPKSLRLVGSGLLVTSVGLLFFPGDYSSRGPSLPKVLERSQNWKSSYETVKELRRIRASCDEKIFASFAFGAYLFCGNDLRLPYRDWGSVLSGNWKPDTVVLQADSEEILPGSSPLKDMQKYFDANPDYKRESNKNNIILWKRNKL</sequence>
<feature type="transmembrane region" description="Helical" evidence="1">
    <location>
        <begin position="83"/>
        <end position="105"/>
    </location>
</feature>
<feature type="transmembrane region" description="Helical" evidence="1">
    <location>
        <begin position="198"/>
        <end position="221"/>
    </location>
</feature>
<dbReference type="AlphaFoldDB" id="A0A2M9ZGL9"/>
<feature type="transmembrane region" description="Helical" evidence="1">
    <location>
        <begin position="112"/>
        <end position="131"/>
    </location>
</feature>
<feature type="transmembrane region" description="Helical" evidence="1">
    <location>
        <begin position="137"/>
        <end position="155"/>
    </location>
</feature>
<accession>A0A2M9ZGL9</accession>
<feature type="transmembrane region" description="Helical" evidence="1">
    <location>
        <begin position="12"/>
        <end position="30"/>
    </location>
</feature>
<dbReference type="InterPro" id="IPR018650">
    <property type="entry name" value="STSV1_Orf64"/>
</dbReference>
<evidence type="ECO:0000313" key="3">
    <source>
        <dbReference type="Proteomes" id="UP000231912"/>
    </source>
</evidence>
<name>A0A2M9ZGL9_9LEPT</name>
<keyword evidence="1" id="KW-1133">Transmembrane helix</keyword>
<evidence type="ECO:0000313" key="2">
    <source>
        <dbReference type="EMBL" id="PJZ67582.1"/>
    </source>
</evidence>
<keyword evidence="1" id="KW-0812">Transmembrane</keyword>
<reference evidence="2 3" key="1">
    <citation type="submission" date="2017-07" db="EMBL/GenBank/DDBJ databases">
        <title>Leptospira spp. isolated from tropical soils.</title>
        <authorList>
            <person name="Thibeaux R."/>
            <person name="Iraola G."/>
            <person name="Ferres I."/>
            <person name="Bierque E."/>
            <person name="Girault D."/>
            <person name="Soupe-Gilbert M.-E."/>
            <person name="Picardeau M."/>
            <person name="Goarant C."/>
        </authorList>
    </citation>
    <scope>NUCLEOTIDE SEQUENCE [LARGE SCALE GENOMIC DNA]</scope>
    <source>
        <strain evidence="2 3">FH2-C-A2</strain>
    </source>
</reference>
<evidence type="ECO:0008006" key="4">
    <source>
        <dbReference type="Google" id="ProtNLM"/>
    </source>
</evidence>
<feature type="transmembrane region" description="Helical" evidence="1">
    <location>
        <begin position="167"/>
        <end position="192"/>
    </location>
</feature>
<proteinExistence type="predicted"/>
<protein>
    <recommendedName>
        <fullName evidence="4">DUF2079 domain-containing protein</fullName>
    </recommendedName>
</protein>
<comment type="caution">
    <text evidence="2">The sequence shown here is derived from an EMBL/GenBank/DDBJ whole genome shotgun (WGS) entry which is preliminary data.</text>
</comment>
<dbReference type="EMBL" id="NPDT01000001">
    <property type="protein sequence ID" value="PJZ67582.1"/>
    <property type="molecule type" value="Genomic_DNA"/>
</dbReference>
<keyword evidence="1" id="KW-0472">Membrane</keyword>
<gene>
    <name evidence="2" type="ORF">CH371_06110</name>
</gene>
<organism evidence="2 3">
    <name type="scientific">Leptospira wolffii</name>
    <dbReference type="NCBI Taxonomy" id="409998"/>
    <lineage>
        <taxon>Bacteria</taxon>
        <taxon>Pseudomonadati</taxon>
        <taxon>Spirochaetota</taxon>
        <taxon>Spirochaetia</taxon>
        <taxon>Leptospirales</taxon>
        <taxon>Leptospiraceae</taxon>
        <taxon>Leptospira</taxon>
    </lineage>
</organism>
<feature type="transmembrane region" description="Helical" evidence="1">
    <location>
        <begin position="298"/>
        <end position="322"/>
    </location>
</feature>
<dbReference type="Proteomes" id="UP000231912">
    <property type="component" value="Unassembled WGS sequence"/>
</dbReference>
<feature type="transmembrane region" description="Helical" evidence="1">
    <location>
        <begin position="261"/>
        <end position="278"/>
    </location>
</feature>
<dbReference type="Pfam" id="PF09852">
    <property type="entry name" value="DUF2079"/>
    <property type="match status" value="1"/>
</dbReference>